<sequence>MKNLSFNILVVLILLTQSSFSQYSKIDLSTISEEKKQEVYEFVYQALTTCDEAPSFTSKKTTYDFRKFYDDNKISSHCKWQEERYGSIASIILDEVIFRNDKEVFRYKVKRSKADWLSEIRIFIDKKGRFTSINTKSYWSDTFYTWGEHPKPFVVDISIVQDSIVKQNNEFALKSYNLCENSEIFELNETNAIYRTIRKDWKKYMLKECDSIKQTHGNFKKLQFSQYLTDSIGFKVYRYQVDFDKMKKPSEIRIYSKLNDKYSGIFVVDVWYDKYFSLKEAREKSRNELGN</sequence>
<protein>
    <recommendedName>
        <fullName evidence="4">DUF3828 domain-containing protein</fullName>
    </recommendedName>
</protein>
<comment type="caution">
    <text evidence="2">The sequence shown here is derived from an EMBL/GenBank/DDBJ whole genome shotgun (WGS) entry which is preliminary data.</text>
</comment>
<accession>A0A5D0GJF0</accession>
<proteinExistence type="predicted"/>
<dbReference type="Proteomes" id="UP000324550">
    <property type="component" value="Unassembled WGS sequence"/>
</dbReference>
<feature type="chain" id="PRO_5022812783" description="DUF3828 domain-containing protein" evidence="1">
    <location>
        <begin position="22"/>
        <end position="291"/>
    </location>
</feature>
<evidence type="ECO:0008006" key="4">
    <source>
        <dbReference type="Google" id="ProtNLM"/>
    </source>
</evidence>
<keyword evidence="3" id="KW-1185">Reference proteome</keyword>
<evidence type="ECO:0000313" key="3">
    <source>
        <dbReference type="Proteomes" id="UP000324550"/>
    </source>
</evidence>
<dbReference type="OrthoDB" id="1441035at2"/>
<reference evidence="2 3" key="1">
    <citation type="submission" date="2019-08" db="EMBL/GenBank/DDBJ databases">
        <title>Formosa sediminis sp. nov., isolated from marine sediment.</title>
        <authorList>
            <person name="Cao W.R."/>
        </authorList>
    </citation>
    <scope>NUCLEOTIDE SEQUENCE [LARGE SCALE GENOMIC DNA]</scope>
    <source>
        <strain evidence="2 3">1494</strain>
    </source>
</reference>
<evidence type="ECO:0000256" key="1">
    <source>
        <dbReference type="SAM" id="SignalP"/>
    </source>
</evidence>
<dbReference type="AlphaFoldDB" id="A0A5D0GJF0"/>
<dbReference type="EMBL" id="VSFC01000012">
    <property type="protein sequence ID" value="TYA59063.1"/>
    <property type="molecule type" value="Genomic_DNA"/>
</dbReference>
<organism evidence="2 3">
    <name type="scientific">Formosa maritima</name>
    <dbReference type="NCBI Taxonomy" id="2592046"/>
    <lineage>
        <taxon>Bacteria</taxon>
        <taxon>Pseudomonadati</taxon>
        <taxon>Bacteroidota</taxon>
        <taxon>Flavobacteriia</taxon>
        <taxon>Flavobacteriales</taxon>
        <taxon>Flavobacteriaceae</taxon>
        <taxon>Formosa</taxon>
    </lineage>
</organism>
<dbReference type="RefSeq" id="WP_148452949.1">
    <property type="nucleotide sequence ID" value="NZ_VSFC01000012.1"/>
</dbReference>
<gene>
    <name evidence="2" type="ORF">FVF61_02630</name>
</gene>
<feature type="signal peptide" evidence="1">
    <location>
        <begin position="1"/>
        <end position="21"/>
    </location>
</feature>
<name>A0A5D0GJF0_9FLAO</name>
<keyword evidence="1" id="KW-0732">Signal</keyword>
<evidence type="ECO:0000313" key="2">
    <source>
        <dbReference type="EMBL" id="TYA59063.1"/>
    </source>
</evidence>